<dbReference type="OrthoDB" id="346475at2"/>
<sequence length="158" mass="18910">MKQKWSKIFKMERKPTVNSERLMEVILKFQYVIVISFFVLINIGCQISKKETFELLHIRKTHLQEIDFRKAEYNKDAEIYSQFINGLGYSYMIAWQNKASIISESLTKGDAREIFTYQDGKLSMKAKMKRYAFEPYYKESVNTNEQTEDSIFYYLKNK</sequence>
<protein>
    <submittedName>
        <fullName evidence="2">Uncharacterized protein</fullName>
    </submittedName>
</protein>
<organism evidence="2 3">
    <name type="scientific">Leptospira neocaledonica</name>
    <dbReference type="NCBI Taxonomy" id="2023192"/>
    <lineage>
        <taxon>Bacteria</taxon>
        <taxon>Pseudomonadati</taxon>
        <taxon>Spirochaetota</taxon>
        <taxon>Spirochaetia</taxon>
        <taxon>Leptospirales</taxon>
        <taxon>Leptospiraceae</taxon>
        <taxon>Leptospira</taxon>
    </lineage>
</organism>
<gene>
    <name evidence="2" type="ORF">CH365_04380</name>
</gene>
<feature type="transmembrane region" description="Helical" evidence="1">
    <location>
        <begin position="21"/>
        <end position="41"/>
    </location>
</feature>
<keyword evidence="1" id="KW-1133">Transmembrane helix</keyword>
<keyword evidence="3" id="KW-1185">Reference proteome</keyword>
<evidence type="ECO:0000256" key="1">
    <source>
        <dbReference type="SAM" id="Phobius"/>
    </source>
</evidence>
<accession>A0A2N0A2K6</accession>
<name>A0A2N0A2K6_9LEPT</name>
<keyword evidence="1" id="KW-0472">Membrane</keyword>
<comment type="caution">
    <text evidence="2">The sequence shown here is derived from an EMBL/GenBank/DDBJ whole genome shotgun (WGS) entry which is preliminary data.</text>
</comment>
<evidence type="ECO:0000313" key="2">
    <source>
        <dbReference type="EMBL" id="PJZ78547.1"/>
    </source>
</evidence>
<reference evidence="2 3" key="1">
    <citation type="submission" date="2017-07" db="EMBL/GenBank/DDBJ databases">
        <title>Leptospira spp. isolated from tropical soils.</title>
        <authorList>
            <person name="Thibeaux R."/>
            <person name="Iraola G."/>
            <person name="Ferres I."/>
            <person name="Bierque E."/>
            <person name="Girault D."/>
            <person name="Soupe-Gilbert M.-E."/>
            <person name="Picardeau M."/>
            <person name="Goarant C."/>
        </authorList>
    </citation>
    <scope>NUCLEOTIDE SEQUENCE [LARGE SCALE GENOMIC DNA]</scope>
    <source>
        <strain evidence="2 3">ES4-C-A1</strain>
    </source>
</reference>
<dbReference type="RefSeq" id="WP_100767377.1">
    <property type="nucleotide sequence ID" value="NZ_NPEA01000002.1"/>
</dbReference>
<evidence type="ECO:0000313" key="3">
    <source>
        <dbReference type="Proteomes" id="UP000231843"/>
    </source>
</evidence>
<keyword evidence="1" id="KW-0812">Transmembrane</keyword>
<dbReference type="AlphaFoldDB" id="A0A2N0A2K6"/>
<proteinExistence type="predicted"/>
<dbReference type="EMBL" id="NPEA01000002">
    <property type="protein sequence ID" value="PJZ78547.1"/>
    <property type="molecule type" value="Genomic_DNA"/>
</dbReference>
<dbReference type="Proteomes" id="UP000231843">
    <property type="component" value="Unassembled WGS sequence"/>
</dbReference>